<dbReference type="GO" id="GO:0007021">
    <property type="term" value="P:tubulin complex assembly"/>
    <property type="evidence" value="ECO:0007669"/>
    <property type="project" value="UniProtKB-UniRule"/>
</dbReference>
<protein>
    <recommendedName>
        <fullName evidence="3">Tubulin-specific chaperone A</fullName>
    </recommendedName>
</protein>
<sequence length="100" mass="11336">MSPTDKEIKVAALTRLLQDRTTYIQEVGEKEKRLKDINKHDGKNKRSDSDSNAEILLQETKNLIHLVEAKIKEVATDLRGTPNGESGDAVNRLLYEADRF</sequence>
<dbReference type="OrthoDB" id="5839at2759"/>
<dbReference type="EMBL" id="KV454002">
    <property type="protein sequence ID" value="ODQ48042.1"/>
    <property type="molecule type" value="Genomic_DNA"/>
</dbReference>
<dbReference type="GO" id="GO:0007023">
    <property type="term" value="P:post-chaperonin tubulin folding pathway"/>
    <property type="evidence" value="ECO:0007669"/>
    <property type="project" value="UniProtKB-UniRule"/>
</dbReference>
<keyword evidence="5" id="KW-1185">Reference proteome</keyword>
<dbReference type="Pfam" id="PF02970">
    <property type="entry name" value="TBCA"/>
    <property type="match status" value="1"/>
</dbReference>
<dbReference type="InterPro" id="IPR004226">
    <property type="entry name" value="TBCA"/>
</dbReference>
<dbReference type="InterPro" id="IPR036126">
    <property type="entry name" value="TBCA_sf"/>
</dbReference>
<keyword evidence="3" id="KW-0963">Cytoplasm</keyword>
<evidence type="ECO:0000256" key="1">
    <source>
        <dbReference type="ARBA" id="ARBA00006806"/>
    </source>
</evidence>
<evidence type="ECO:0000313" key="4">
    <source>
        <dbReference type="EMBL" id="ODQ48042.1"/>
    </source>
</evidence>
<evidence type="ECO:0000313" key="5">
    <source>
        <dbReference type="Proteomes" id="UP000094455"/>
    </source>
</evidence>
<dbReference type="Proteomes" id="UP000094455">
    <property type="component" value="Unassembled WGS sequence"/>
</dbReference>
<accession>A0A1E3NPS5</accession>
<dbReference type="SUPFAM" id="SSF46988">
    <property type="entry name" value="Tubulin chaperone cofactor A"/>
    <property type="match status" value="1"/>
</dbReference>
<proteinExistence type="inferred from homology"/>
<dbReference type="RefSeq" id="XP_019019155.1">
    <property type="nucleotide sequence ID" value="XM_019164081.1"/>
</dbReference>
<dbReference type="AlphaFoldDB" id="A0A1E3NPS5"/>
<dbReference type="Gene3D" id="1.20.58.90">
    <property type="match status" value="1"/>
</dbReference>
<keyword evidence="3" id="KW-0206">Cytoskeleton</keyword>
<evidence type="ECO:0000256" key="2">
    <source>
        <dbReference type="ARBA" id="ARBA00023186"/>
    </source>
</evidence>
<comment type="subunit">
    <text evidence="3">Supercomplex made of cofactors A to E. Cofactors A and D function by capturing and stabilizing tubulin in a quasi-native conformation. Cofactor E binds to the cofactor D-tubulin complex; interaction with cofactor C then causes the release of tubulin polypeptides that are committed to the native state.</text>
</comment>
<keyword evidence="2 3" id="KW-0143">Chaperone</keyword>
<name>A0A1E3NPS5_9ASCO</name>
<gene>
    <name evidence="4" type="ORF">PICMEDRAFT_72038</name>
</gene>
<dbReference type="GO" id="GO:0048487">
    <property type="term" value="F:beta-tubulin binding"/>
    <property type="evidence" value="ECO:0007669"/>
    <property type="project" value="InterPro"/>
</dbReference>
<organism evidence="4 5">
    <name type="scientific">Pichia membranifaciens NRRL Y-2026</name>
    <dbReference type="NCBI Taxonomy" id="763406"/>
    <lineage>
        <taxon>Eukaryota</taxon>
        <taxon>Fungi</taxon>
        <taxon>Dikarya</taxon>
        <taxon>Ascomycota</taxon>
        <taxon>Saccharomycotina</taxon>
        <taxon>Pichiomycetes</taxon>
        <taxon>Pichiales</taxon>
        <taxon>Pichiaceae</taxon>
        <taxon>Pichia</taxon>
    </lineage>
</organism>
<reference evidence="4 5" key="1">
    <citation type="journal article" date="2016" name="Proc. Natl. Acad. Sci. U.S.A.">
        <title>Comparative genomics of biotechnologically important yeasts.</title>
        <authorList>
            <person name="Riley R."/>
            <person name="Haridas S."/>
            <person name="Wolfe K.H."/>
            <person name="Lopes M.R."/>
            <person name="Hittinger C.T."/>
            <person name="Goeker M."/>
            <person name="Salamov A.A."/>
            <person name="Wisecaver J.H."/>
            <person name="Long T.M."/>
            <person name="Calvey C.H."/>
            <person name="Aerts A.L."/>
            <person name="Barry K.W."/>
            <person name="Choi C."/>
            <person name="Clum A."/>
            <person name="Coughlan A.Y."/>
            <person name="Deshpande S."/>
            <person name="Douglass A.P."/>
            <person name="Hanson S.J."/>
            <person name="Klenk H.-P."/>
            <person name="LaButti K.M."/>
            <person name="Lapidus A."/>
            <person name="Lindquist E.A."/>
            <person name="Lipzen A.M."/>
            <person name="Meier-Kolthoff J.P."/>
            <person name="Ohm R.A."/>
            <person name="Otillar R.P."/>
            <person name="Pangilinan J.L."/>
            <person name="Peng Y."/>
            <person name="Rokas A."/>
            <person name="Rosa C.A."/>
            <person name="Scheuner C."/>
            <person name="Sibirny A.A."/>
            <person name="Slot J.C."/>
            <person name="Stielow J.B."/>
            <person name="Sun H."/>
            <person name="Kurtzman C.P."/>
            <person name="Blackwell M."/>
            <person name="Grigoriev I.V."/>
            <person name="Jeffries T.W."/>
        </authorList>
    </citation>
    <scope>NUCLEOTIDE SEQUENCE [LARGE SCALE GENOMIC DNA]</scope>
    <source>
        <strain evidence="4 5">NRRL Y-2026</strain>
    </source>
</reference>
<dbReference type="GeneID" id="30180768"/>
<comment type="similarity">
    <text evidence="1 3">Belongs to the TBCA family.</text>
</comment>
<dbReference type="GO" id="GO:0005874">
    <property type="term" value="C:microtubule"/>
    <property type="evidence" value="ECO:0007669"/>
    <property type="project" value="UniProtKB-KW"/>
</dbReference>
<comment type="subcellular location">
    <subcellularLocation>
        <location evidence="3">Cytoplasm</location>
        <location evidence="3">Cytoskeleton</location>
    </subcellularLocation>
</comment>
<evidence type="ECO:0000256" key="3">
    <source>
        <dbReference type="RuleBase" id="RU364030"/>
    </source>
</evidence>
<keyword evidence="3" id="KW-0493">Microtubule</keyword>